<sequence length="244" mass="27199">MPKQQQTPVPRRKEPGLIGKLLSATVQLVSWLIISLLLSILIEWIGINRFWAEQGSNHAKTVLAMDQRYLNQSLKNESLVIKGQVISATATAVNWIAQQSWLTTISTGTPTSKVSMGSMDAIQKWIHGLSDRYQDYWQAANYVAQTFVVRLALIFFSLPIFLFAGVVGAVDGLVERDLRRWGGGRESSNVFNLAKKSITPAFVLACVVYISLPYSVNPVIVILPFAIALALAVRISFERLKKYF</sequence>
<dbReference type="NCBIfam" id="TIGR03747">
    <property type="entry name" value="conj_TIGR03747"/>
    <property type="match status" value="1"/>
</dbReference>
<keyword evidence="1" id="KW-0472">Membrane</keyword>
<name>A0ABY5TPL9_9GAMM</name>
<accession>A0ABY5TPL9</accession>
<feature type="transmembrane region" description="Helical" evidence="1">
    <location>
        <begin position="21"/>
        <end position="42"/>
    </location>
</feature>
<gene>
    <name evidence="2" type="ORF">NYF23_03940</name>
</gene>
<proteinExistence type="predicted"/>
<dbReference type="InterPro" id="IPR022266">
    <property type="entry name" value="DtrJ-like"/>
</dbReference>
<keyword evidence="1" id="KW-0812">Transmembrane</keyword>
<keyword evidence="1" id="KW-1133">Transmembrane helix</keyword>
<reference evidence="2" key="1">
    <citation type="submission" date="2022-08" db="EMBL/GenBank/DDBJ databases">
        <title>Catabolic pathway analysis in culturable SAR92 clade bacteria reveals their overlooked roles in DMSP degradation in coastal seas.</title>
        <authorList>
            <person name="He X."/>
            <person name="Zhang X."/>
            <person name="Zhang Y."/>
        </authorList>
    </citation>
    <scope>NUCLEOTIDE SEQUENCE</scope>
    <source>
        <strain evidence="2">H455</strain>
    </source>
</reference>
<protein>
    <submittedName>
        <fullName evidence="2">TIGR03747 family integrating conjugative element membrane protein</fullName>
    </submittedName>
</protein>
<evidence type="ECO:0000256" key="1">
    <source>
        <dbReference type="SAM" id="Phobius"/>
    </source>
</evidence>
<organism evidence="2 3">
    <name type="scientific">SAR92 clade bacterium H455</name>
    <dbReference type="NCBI Taxonomy" id="2974818"/>
    <lineage>
        <taxon>Bacteria</taxon>
        <taxon>Pseudomonadati</taxon>
        <taxon>Pseudomonadota</taxon>
        <taxon>Gammaproteobacteria</taxon>
        <taxon>Cellvibrionales</taxon>
        <taxon>Porticoccaceae</taxon>
        <taxon>SAR92 clade</taxon>
    </lineage>
</organism>
<dbReference type="Proteomes" id="UP001059934">
    <property type="component" value="Chromosome"/>
</dbReference>
<feature type="transmembrane region" description="Helical" evidence="1">
    <location>
        <begin position="147"/>
        <end position="173"/>
    </location>
</feature>
<evidence type="ECO:0000313" key="3">
    <source>
        <dbReference type="Proteomes" id="UP001059934"/>
    </source>
</evidence>
<keyword evidence="3" id="KW-1185">Reference proteome</keyword>
<dbReference type="EMBL" id="CP103416">
    <property type="protein sequence ID" value="UVW35769.1"/>
    <property type="molecule type" value="Genomic_DNA"/>
</dbReference>
<evidence type="ECO:0000313" key="2">
    <source>
        <dbReference type="EMBL" id="UVW35769.1"/>
    </source>
</evidence>
<feature type="transmembrane region" description="Helical" evidence="1">
    <location>
        <begin position="193"/>
        <end position="212"/>
    </location>
</feature>
<dbReference type="Pfam" id="PF14348">
    <property type="entry name" value="DtrJ-like"/>
    <property type="match status" value="1"/>
</dbReference>